<keyword evidence="4" id="KW-0862">Zinc</keyword>
<evidence type="ECO:0000256" key="6">
    <source>
        <dbReference type="SAM" id="MobiDB-lite"/>
    </source>
</evidence>
<evidence type="ECO:0000256" key="5">
    <source>
        <dbReference type="PROSITE-ProRule" id="PRU00042"/>
    </source>
</evidence>
<evidence type="ECO:0000313" key="9">
    <source>
        <dbReference type="RefSeq" id="XP_026762115.1"/>
    </source>
</evidence>
<dbReference type="OrthoDB" id="6077919at2759"/>
<reference evidence="9" key="1">
    <citation type="submission" date="2025-08" db="UniProtKB">
        <authorList>
            <consortium name="RefSeq"/>
        </authorList>
    </citation>
    <scope>IDENTIFICATION</scope>
    <source>
        <tissue evidence="9">Whole larvae</tissue>
    </source>
</reference>
<organism evidence="8 9">
    <name type="scientific">Galleria mellonella</name>
    <name type="common">Greater wax moth</name>
    <dbReference type="NCBI Taxonomy" id="7137"/>
    <lineage>
        <taxon>Eukaryota</taxon>
        <taxon>Metazoa</taxon>
        <taxon>Ecdysozoa</taxon>
        <taxon>Arthropoda</taxon>
        <taxon>Hexapoda</taxon>
        <taxon>Insecta</taxon>
        <taxon>Pterygota</taxon>
        <taxon>Neoptera</taxon>
        <taxon>Endopterygota</taxon>
        <taxon>Lepidoptera</taxon>
        <taxon>Glossata</taxon>
        <taxon>Ditrysia</taxon>
        <taxon>Pyraloidea</taxon>
        <taxon>Pyralidae</taxon>
        <taxon>Galleriinae</taxon>
        <taxon>Galleria</taxon>
    </lineage>
</organism>
<keyword evidence="2" id="KW-0677">Repeat</keyword>
<evidence type="ECO:0000256" key="1">
    <source>
        <dbReference type="ARBA" id="ARBA00022723"/>
    </source>
</evidence>
<feature type="compositionally biased region" description="Basic and acidic residues" evidence="6">
    <location>
        <begin position="657"/>
        <end position="670"/>
    </location>
</feature>
<evidence type="ECO:0000256" key="4">
    <source>
        <dbReference type="ARBA" id="ARBA00022833"/>
    </source>
</evidence>
<gene>
    <name evidence="9" type="primary">LOC113520896</name>
</gene>
<dbReference type="RefSeq" id="XP_026762115.1">
    <property type="nucleotide sequence ID" value="XM_026906314.3"/>
</dbReference>
<keyword evidence="1" id="KW-0479">Metal-binding</keyword>
<protein>
    <submittedName>
        <fullName evidence="9">Zinc finger protein 423-like</fullName>
    </submittedName>
</protein>
<dbReference type="KEGG" id="gmw:113520896"/>
<dbReference type="GO" id="GO:0000981">
    <property type="term" value="F:DNA-binding transcription factor activity, RNA polymerase II-specific"/>
    <property type="evidence" value="ECO:0007669"/>
    <property type="project" value="TreeGrafter"/>
</dbReference>
<feature type="domain" description="C2H2-type" evidence="7">
    <location>
        <begin position="904"/>
        <end position="926"/>
    </location>
</feature>
<evidence type="ECO:0000256" key="2">
    <source>
        <dbReference type="ARBA" id="ARBA00022737"/>
    </source>
</evidence>
<feature type="region of interest" description="Disordered" evidence="6">
    <location>
        <begin position="651"/>
        <end position="670"/>
    </location>
</feature>
<dbReference type="SMART" id="SM00355">
    <property type="entry name" value="ZnF_C2H2"/>
    <property type="match status" value="8"/>
</dbReference>
<dbReference type="GeneID" id="113520896"/>
<dbReference type="GO" id="GO:0008270">
    <property type="term" value="F:zinc ion binding"/>
    <property type="evidence" value="ECO:0007669"/>
    <property type="project" value="UniProtKB-KW"/>
</dbReference>
<dbReference type="GO" id="GO:0000977">
    <property type="term" value="F:RNA polymerase II transcription regulatory region sequence-specific DNA binding"/>
    <property type="evidence" value="ECO:0007669"/>
    <property type="project" value="TreeGrafter"/>
</dbReference>
<dbReference type="PANTHER" id="PTHR24409:SF295">
    <property type="entry name" value="AZ2-RELATED"/>
    <property type="match status" value="1"/>
</dbReference>
<keyword evidence="3 5" id="KW-0863">Zinc-finger</keyword>
<dbReference type="InParanoid" id="A0A6J1WZX7"/>
<proteinExistence type="predicted"/>
<feature type="compositionally biased region" description="Polar residues" evidence="6">
    <location>
        <begin position="67"/>
        <end position="80"/>
    </location>
</feature>
<sequence>MRKSQTRKNSKLAPQAFGKFEEESNEEFEFIPQKILKLYDSNELSSNSKDSLATDMKRLYEDRSTTVDKTSNTNNEITSNDNEETEYAQTELFIENEINKTLKQTLKNNGSLEKILDKSLSDLLGNCDDSTNDNDDDLSYTSLYKVFALSTVDDYNVTANKRDSNAVASGSNTNVSSDVLANTSNVNCGTAASKNAKNEMPQISKTFNENSNDPSLIDRFAMFRRAQVIANTTKNLADRILAIELANSWGYIRQFCQQELKQETLLQDALYLWKNWQSFSVSREVPLSYKCYVCNTAYWELAPFREHIFTMHKDIKIDFETVFKECHIKAYDVDDEIIRNFPIDSNCWRCGKHYNAHPTLAENGKDYVCCFCQQRRSTCATMKIHESLCDYNFMKHLENEPNIKLHYCKLCPMFFWDENHLYGHLKSYHVVRSDMPIWSPLGPCRHCKQRVIDSCVHVCRKKNMSVACPYCYRRFPSKKIVKIHLEITESVYQCRICDVKLAKRCMEVVHVLHKHSDNFMAVYRCQLCAEDRIFLSATAMKDHKVSQHANFFNPTGIYSDIVIVLKEFVRQPSPTKCVSSNSKAIQSNIKNINFPESDNTKIGKELQILDLGSDDYDIFENIKSATDIMKQNNIDDGLNKSEQSHQSNIIDIGTDNSKNKHTDYDGTNRIDKKDVAPGILNDQETGDMQSTNSSQFLTFNINKFKLPVCEEKELYIFEEAEFETDVEHINTKGNHVIGEEIHDNDIDMLSNDDASEDSSVDKSQYVPRIYKCRSCDFESTHQEYKLHINNCKAKGQNGNNDTKKIYKCKNCDFKAFHKLYVKHVETCTVLNQDRKPHRFKLYQCEHCNFEGFKRDYREHIKEHSNGLNNADMIGSHRCTKCCKNFLSLKKYLLHLHKEHNIEMLMCPQCAKRYTNFSTFTLHFKTHIKNMFLSVKAIDKESGKSRKKFKCKKCKDFVPLDEHFSHWESHVEMPGEVVVARTSEKASTSSS</sequence>
<dbReference type="PROSITE" id="PS50157">
    <property type="entry name" value="ZINC_FINGER_C2H2_2"/>
    <property type="match status" value="1"/>
</dbReference>
<evidence type="ECO:0000259" key="7">
    <source>
        <dbReference type="PROSITE" id="PS50157"/>
    </source>
</evidence>
<feature type="region of interest" description="Disordered" evidence="6">
    <location>
        <begin position="65"/>
        <end position="84"/>
    </location>
</feature>
<dbReference type="AlphaFoldDB" id="A0A6J1WZX7"/>
<dbReference type="PROSITE" id="PS00028">
    <property type="entry name" value="ZINC_FINGER_C2H2_1"/>
    <property type="match status" value="4"/>
</dbReference>
<keyword evidence="8" id="KW-1185">Reference proteome</keyword>
<dbReference type="PANTHER" id="PTHR24409">
    <property type="entry name" value="ZINC FINGER PROTEIN 142"/>
    <property type="match status" value="1"/>
</dbReference>
<dbReference type="GO" id="GO:0005634">
    <property type="term" value="C:nucleus"/>
    <property type="evidence" value="ECO:0007669"/>
    <property type="project" value="TreeGrafter"/>
</dbReference>
<evidence type="ECO:0000256" key="3">
    <source>
        <dbReference type="ARBA" id="ARBA00022771"/>
    </source>
</evidence>
<evidence type="ECO:0000313" key="8">
    <source>
        <dbReference type="Proteomes" id="UP001652740"/>
    </source>
</evidence>
<dbReference type="InterPro" id="IPR013087">
    <property type="entry name" value="Znf_C2H2_type"/>
</dbReference>
<dbReference type="Proteomes" id="UP001652740">
    <property type="component" value="Unplaced"/>
</dbReference>
<name>A0A6J1WZX7_GALME</name>
<accession>A0A6J1WZX7</accession>